<dbReference type="STRING" id="47500.AF333_06835"/>
<accession>A0A0D1X6F0</accession>
<name>A0A0D1X6F0_ANEMI</name>
<dbReference type="PATRIC" id="fig|47500.8.peg.4454"/>
<evidence type="ECO:0000313" key="5">
    <source>
        <dbReference type="Proteomes" id="UP000182836"/>
    </source>
</evidence>
<evidence type="ECO:0000259" key="1">
    <source>
        <dbReference type="Pfam" id="PF26160"/>
    </source>
</evidence>
<feature type="domain" description="YqzN/YkzM" evidence="1">
    <location>
        <begin position="25"/>
        <end position="72"/>
    </location>
</feature>
<dbReference type="InterPro" id="IPR058869">
    <property type="entry name" value="YqzN_YkzM"/>
</dbReference>
<evidence type="ECO:0000313" key="2">
    <source>
        <dbReference type="EMBL" id="KON95237.1"/>
    </source>
</evidence>
<proteinExistence type="predicted"/>
<reference evidence="3 5" key="2">
    <citation type="submission" date="2016-10" db="EMBL/GenBank/DDBJ databases">
        <authorList>
            <person name="de Groot N.N."/>
        </authorList>
    </citation>
    <scope>NUCLEOTIDE SEQUENCE [LARGE SCALE GENOMIC DNA]</scope>
    <source>
        <strain evidence="3 5">DSM 2895</strain>
    </source>
</reference>
<protein>
    <recommendedName>
        <fullName evidence="1">YqzN/YkzM domain-containing protein</fullName>
    </recommendedName>
</protein>
<evidence type="ECO:0000313" key="4">
    <source>
        <dbReference type="Proteomes" id="UP000037269"/>
    </source>
</evidence>
<dbReference type="GeneID" id="42304913"/>
<dbReference type="AlphaFoldDB" id="A0A0D1X6F0"/>
<dbReference type="Pfam" id="PF26160">
    <property type="entry name" value="YqzN_YkzM"/>
    <property type="match status" value="1"/>
</dbReference>
<organism evidence="2 4">
    <name type="scientific">Aneurinibacillus migulanus</name>
    <name type="common">Bacillus migulanus</name>
    <dbReference type="NCBI Taxonomy" id="47500"/>
    <lineage>
        <taxon>Bacteria</taxon>
        <taxon>Bacillati</taxon>
        <taxon>Bacillota</taxon>
        <taxon>Bacilli</taxon>
        <taxon>Bacillales</taxon>
        <taxon>Paenibacillaceae</taxon>
        <taxon>Aneurinibacillus group</taxon>
        <taxon>Aneurinibacillus</taxon>
    </lineage>
</organism>
<dbReference type="EMBL" id="FNED01000049">
    <property type="protein sequence ID" value="SDK33061.1"/>
    <property type="molecule type" value="Genomic_DNA"/>
</dbReference>
<gene>
    <name evidence="2" type="ORF">AF333_06835</name>
    <name evidence="3" type="ORF">SAMN04487909_14926</name>
</gene>
<dbReference type="Proteomes" id="UP000182836">
    <property type="component" value="Unassembled WGS sequence"/>
</dbReference>
<sequence length="74" mass="8082">MAKRAEVKEETTQEQNESLLQAVTASYKREELIRHAESALGVPGYVAAGVLTEDEYTVAAAKKAIEAFKGKEVK</sequence>
<reference evidence="2 4" key="1">
    <citation type="submission" date="2015-07" db="EMBL/GenBank/DDBJ databases">
        <title>Fjat-14205 dsm 2895.</title>
        <authorList>
            <person name="Liu B."/>
            <person name="Wang J."/>
            <person name="Zhu Y."/>
            <person name="Liu G."/>
            <person name="Chen Q."/>
            <person name="Chen Z."/>
            <person name="Lan J."/>
            <person name="Che J."/>
            <person name="Ge C."/>
            <person name="Shi H."/>
            <person name="Pan Z."/>
            <person name="Liu X."/>
        </authorList>
    </citation>
    <scope>NUCLEOTIDE SEQUENCE [LARGE SCALE GENOMIC DNA]</scope>
    <source>
        <strain evidence="2 4">DSM 2895</strain>
    </source>
</reference>
<dbReference type="EMBL" id="LGUG01000004">
    <property type="protein sequence ID" value="KON95237.1"/>
    <property type="molecule type" value="Genomic_DNA"/>
</dbReference>
<keyword evidence="4" id="KW-1185">Reference proteome</keyword>
<evidence type="ECO:0000313" key="3">
    <source>
        <dbReference type="EMBL" id="SDK33061.1"/>
    </source>
</evidence>
<dbReference type="Proteomes" id="UP000037269">
    <property type="component" value="Unassembled WGS sequence"/>
</dbReference>
<dbReference type="RefSeq" id="WP_043068825.1">
    <property type="nucleotide sequence ID" value="NZ_BJOA01000200.1"/>
</dbReference>